<organism evidence="1 2">
    <name type="scientific">Bacillus spizizenii (strain DSM 15029 / JCM 12233 / NBRC 101239 / NRRL B-23049 / TU-B-10)</name>
    <name type="common">Bacillus subtilis subsp. spizizenii</name>
    <dbReference type="NCBI Taxonomy" id="1052585"/>
    <lineage>
        <taxon>Bacteria</taxon>
        <taxon>Bacillati</taxon>
        <taxon>Bacillota</taxon>
        <taxon>Bacilli</taxon>
        <taxon>Bacillales</taxon>
        <taxon>Bacillaceae</taxon>
        <taxon>Bacillus</taxon>
    </lineage>
</organism>
<dbReference type="Proteomes" id="UP000002651">
    <property type="component" value="Chromosome"/>
</dbReference>
<dbReference type="EMBL" id="CP002905">
    <property type="protein sequence ID" value="AEP87091.1"/>
    <property type="molecule type" value="Genomic_DNA"/>
</dbReference>
<gene>
    <name evidence="1" type="ordered locus">GYO_2470</name>
</gene>
<dbReference type="STRING" id="1052585.GYO_2470"/>
<dbReference type="AlphaFoldDB" id="G4NSW0"/>
<name>G4NSW0_BACS4</name>
<sequence length="53" mass="6417">MFRGDELPFSYTSQKTFRLTRRILHFLKFGEFHPSVPVLFWIKADCCNVYLFL</sequence>
<evidence type="ECO:0000313" key="1">
    <source>
        <dbReference type="EMBL" id="AEP87091.1"/>
    </source>
</evidence>
<reference evidence="1 2" key="1">
    <citation type="journal article" date="2012" name="J. Bacteriol.">
        <title>Whole-genome sequences of Bacillus subtilis and close relatives.</title>
        <authorList>
            <person name="Earl A.M."/>
            <person name="Eppinger M."/>
            <person name="Fricke W.F."/>
            <person name="Rosovitz M.J."/>
            <person name="Rasko D.A."/>
            <person name="Daugherty S."/>
            <person name="Losick R."/>
            <person name="Kolter R."/>
            <person name="Ravel J."/>
        </authorList>
    </citation>
    <scope>NUCLEOTIDE SEQUENCE [LARGE SCALE GENOMIC DNA]</scope>
    <source>
        <strain evidence="2">DSM 15029 / JCM 12233 / NBRC 101239 / NRRL B-23049 / TU-B-10</strain>
    </source>
</reference>
<keyword evidence="2" id="KW-1185">Reference proteome</keyword>
<proteinExistence type="predicted"/>
<accession>G4NSW0</accession>
<dbReference type="KEGG" id="bst:GYO_2470"/>
<evidence type="ECO:0000313" key="2">
    <source>
        <dbReference type="Proteomes" id="UP000002651"/>
    </source>
</evidence>
<protein>
    <submittedName>
        <fullName evidence="1">Uncharacterized protein</fullName>
    </submittedName>
</protein>
<dbReference type="HOGENOM" id="CLU_3058686_0_0_9"/>